<dbReference type="RefSeq" id="WP_085360573.1">
    <property type="nucleotide sequence ID" value="NZ_MTAB01000036.1"/>
</dbReference>
<dbReference type="AlphaFoldDB" id="A0A1X3DB36"/>
<keyword evidence="6 8" id="KW-1133">Transmembrane helix</keyword>
<protein>
    <submittedName>
        <fullName evidence="9">Rod shape-determining protein MreD</fullName>
    </submittedName>
</protein>
<dbReference type="Pfam" id="PF04093">
    <property type="entry name" value="MreD"/>
    <property type="match status" value="1"/>
</dbReference>
<name>A0A1X3DB36_9NEIS</name>
<keyword evidence="4 8" id="KW-0812">Transmembrane</keyword>
<dbReference type="PANTHER" id="PTHR37484:SF1">
    <property type="entry name" value="ROD SHAPE-DETERMINING PROTEIN MRED"/>
    <property type="match status" value="1"/>
</dbReference>
<feature type="transmembrane region" description="Helical" evidence="8">
    <location>
        <begin position="136"/>
        <end position="157"/>
    </location>
</feature>
<proteinExistence type="inferred from homology"/>
<dbReference type="PIRSF" id="PIRSF018472">
    <property type="entry name" value="MreD_proteobac"/>
    <property type="match status" value="1"/>
</dbReference>
<comment type="caution">
    <text evidence="9">The sequence shown here is derived from an EMBL/GenBank/DDBJ whole genome shotgun (WGS) entry which is preliminary data.</text>
</comment>
<evidence type="ECO:0000256" key="5">
    <source>
        <dbReference type="ARBA" id="ARBA00022960"/>
    </source>
</evidence>
<dbReference type="OrthoDB" id="5297408at2"/>
<feature type="transmembrane region" description="Helical" evidence="8">
    <location>
        <begin position="99"/>
        <end position="124"/>
    </location>
</feature>
<dbReference type="STRING" id="1931275.BV914_00070"/>
<dbReference type="GO" id="GO:0008360">
    <property type="term" value="P:regulation of cell shape"/>
    <property type="evidence" value="ECO:0007669"/>
    <property type="project" value="UniProtKB-KW"/>
</dbReference>
<dbReference type="GO" id="GO:0005886">
    <property type="term" value="C:plasma membrane"/>
    <property type="evidence" value="ECO:0007669"/>
    <property type="project" value="UniProtKB-SubCell"/>
</dbReference>
<evidence type="ECO:0000256" key="1">
    <source>
        <dbReference type="ARBA" id="ARBA00004651"/>
    </source>
</evidence>
<gene>
    <name evidence="9" type="ORF">BV912_11155</name>
</gene>
<evidence type="ECO:0000256" key="2">
    <source>
        <dbReference type="ARBA" id="ARBA00007776"/>
    </source>
</evidence>
<organism evidence="9 10">
    <name type="scientific">Neisseria dumasiana</name>
    <dbReference type="NCBI Taxonomy" id="1931275"/>
    <lineage>
        <taxon>Bacteria</taxon>
        <taxon>Pseudomonadati</taxon>
        <taxon>Pseudomonadota</taxon>
        <taxon>Betaproteobacteria</taxon>
        <taxon>Neisseriales</taxon>
        <taxon>Neisseriaceae</taxon>
        <taxon>Neisseria</taxon>
    </lineage>
</organism>
<reference evidence="10" key="1">
    <citation type="submission" date="2017-01" db="EMBL/GenBank/DDBJ databases">
        <authorList>
            <person name="Mah S.A."/>
            <person name="Swanson W.J."/>
            <person name="Moy G.W."/>
            <person name="Vacquier V.D."/>
        </authorList>
    </citation>
    <scope>NUCLEOTIDE SEQUENCE [LARGE SCALE GENOMIC DNA]</scope>
    <source>
        <strain evidence="10">124861</strain>
    </source>
</reference>
<feature type="transmembrane region" description="Helical" evidence="8">
    <location>
        <begin position="12"/>
        <end position="28"/>
    </location>
</feature>
<dbReference type="EMBL" id="MTAB01000036">
    <property type="protein sequence ID" value="OSI17100.1"/>
    <property type="molecule type" value="Genomic_DNA"/>
</dbReference>
<evidence type="ECO:0000256" key="4">
    <source>
        <dbReference type="ARBA" id="ARBA00022692"/>
    </source>
</evidence>
<dbReference type="Proteomes" id="UP000193303">
    <property type="component" value="Unassembled WGS sequence"/>
</dbReference>
<evidence type="ECO:0000313" key="10">
    <source>
        <dbReference type="Proteomes" id="UP000193303"/>
    </source>
</evidence>
<sequence length="167" mass="19038">MTDFEDFHNRVPASIIVSSFVLAMLLDFMPFPFEVFFWLPEFTALVLLYWALHKPQTVGIGIAFAVGLLVDIGTASLLSQHALAYMVMVFFIQHHQRQIVLYHYGFQAVVVLAALLCSQAVLAVVRLMHDQRFAEWPAFVGPFVGALLWPLLSKMMLSILNSRRLRR</sequence>
<keyword evidence="7 8" id="KW-0472">Membrane</keyword>
<evidence type="ECO:0000256" key="8">
    <source>
        <dbReference type="SAM" id="Phobius"/>
    </source>
</evidence>
<dbReference type="InterPro" id="IPR026034">
    <property type="entry name" value="MreD_proteobac"/>
</dbReference>
<comment type="subcellular location">
    <subcellularLocation>
        <location evidence="1">Cell membrane</location>
        <topology evidence="1">Multi-pass membrane protein</topology>
    </subcellularLocation>
</comment>
<comment type="similarity">
    <text evidence="2">Belongs to the MreD family.</text>
</comment>
<dbReference type="InterPro" id="IPR007227">
    <property type="entry name" value="Cell_shape_determining_MreD"/>
</dbReference>
<evidence type="ECO:0000256" key="6">
    <source>
        <dbReference type="ARBA" id="ARBA00022989"/>
    </source>
</evidence>
<feature type="transmembrane region" description="Helical" evidence="8">
    <location>
        <begin position="58"/>
        <end position="78"/>
    </location>
</feature>
<evidence type="ECO:0000256" key="7">
    <source>
        <dbReference type="ARBA" id="ARBA00023136"/>
    </source>
</evidence>
<evidence type="ECO:0000313" key="9">
    <source>
        <dbReference type="EMBL" id="OSI17100.1"/>
    </source>
</evidence>
<keyword evidence="5" id="KW-0133">Cell shape</keyword>
<keyword evidence="3" id="KW-1003">Cell membrane</keyword>
<accession>A0A1X3DB36</accession>
<dbReference type="PANTHER" id="PTHR37484">
    <property type="entry name" value="ROD SHAPE-DETERMINING PROTEIN MRED"/>
    <property type="match status" value="1"/>
</dbReference>
<dbReference type="NCBIfam" id="TIGR03426">
    <property type="entry name" value="shape_MreD"/>
    <property type="match status" value="1"/>
</dbReference>
<evidence type="ECO:0000256" key="3">
    <source>
        <dbReference type="ARBA" id="ARBA00022475"/>
    </source>
</evidence>